<sequence length="374" mass="40692">MESSVRQFMHALAHADNTQTFTDEVTLRVGAGDLDWIGALGAAIVGATGSEAWQYRSVYDHLQRALAKSPGRNTVRQLLRLPLALRPGGPGEEFRTRHLAMELAYHQSAEDLACEVFEAAPGQDVPYELRACLLHELVQRPVPVDEHPALRSFAATLTADGHPLAQLPCHLVPLEQVERDPSWFPMGPVSRVPKEPLITTPAARRRAAGTKVTEVDDWEQDIAMNTVVEDWRTSSNGRVTAHVFTVEPALDRGDFGALFSRLPLACRRDAPELWTTTAGTVLGILRAAASGGGAYTLGSFGAYGRLAAWQSLAGLVGLPAHTPLPETARRAEQTHWYLFDTEADWFEAVAWDIAIAALRPGAQEIAVLAATDTD</sequence>
<dbReference type="RefSeq" id="WP_344367006.1">
    <property type="nucleotide sequence ID" value="NZ_BAAASR010000051.1"/>
</dbReference>
<protein>
    <submittedName>
        <fullName evidence="1">Uncharacterized protein</fullName>
    </submittedName>
</protein>
<accession>A0ABP6AMN3</accession>
<dbReference type="Proteomes" id="UP001499942">
    <property type="component" value="Unassembled WGS sequence"/>
</dbReference>
<gene>
    <name evidence="1" type="ORF">GCM10010393_59860</name>
</gene>
<name>A0ABP6AMN3_9ACTN</name>
<keyword evidence="2" id="KW-1185">Reference proteome</keyword>
<dbReference type="Pfam" id="PF19681">
    <property type="entry name" value="DUF6183"/>
    <property type="match status" value="1"/>
</dbReference>
<comment type="caution">
    <text evidence="1">The sequence shown here is derived from an EMBL/GenBank/DDBJ whole genome shotgun (WGS) entry which is preliminary data.</text>
</comment>
<reference evidence="2" key="1">
    <citation type="journal article" date="2019" name="Int. J. Syst. Evol. Microbiol.">
        <title>The Global Catalogue of Microorganisms (GCM) 10K type strain sequencing project: providing services to taxonomists for standard genome sequencing and annotation.</title>
        <authorList>
            <consortium name="The Broad Institute Genomics Platform"/>
            <consortium name="The Broad Institute Genome Sequencing Center for Infectious Disease"/>
            <person name="Wu L."/>
            <person name="Ma J."/>
        </authorList>
    </citation>
    <scope>NUCLEOTIDE SEQUENCE [LARGE SCALE GENOMIC DNA]</scope>
    <source>
        <strain evidence="2">JCM 5062</strain>
    </source>
</reference>
<dbReference type="InterPro" id="IPR045756">
    <property type="entry name" value="DUF6183"/>
</dbReference>
<evidence type="ECO:0000313" key="2">
    <source>
        <dbReference type="Proteomes" id="UP001499942"/>
    </source>
</evidence>
<evidence type="ECO:0000313" key="1">
    <source>
        <dbReference type="EMBL" id="GAA2518893.1"/>
    </source>
</evidence>
<dbReference type="EMBL" id="BAAASR010000051">
    <property type="protein sequence ID" value="GAA2518893.1"/>
    <property type="molecule type" value="Genomic_DNA"/>
</dbReference>
<proteinExistence type="predicted"/>
<organism evidence="1 2">
    <name type="scientific">Streptomyces gobitricini</name>
    <dbReference type="NCBI Taxonomy" id="68211"/>
    <lineage>
        <taxon>Bacteria</taxon>
        <taxon>Bacillati</taxon>
        <taxon>Actinomycetota</taxon>
        <taxon>Actinomycetes</taxon>
        <taxon>Kitasatosporales</taxon>
        <taxon>Streptomycetaceae</taxon>
        <taxon>Streptomyces</taxon>
    </lineage>
</organism>